<reference evidence="1 2" key="1">
    <citation type="submission" date="2011-02" db="EMBL/GenBank/DDBJ databases">
        <authorList>
            <person name="Muzny D."/>
            <person name="Qin X."/>
            <person name="Deng J."/>
            <person name="Jiang H."/>
            <person name="Liu Y."/>
            <person name="Qu J."/>
            <person name="Song X.-Z."/>
            <person name="Zhang L."/>
            <person name="Thornton R."/>
            <person name="Coyle M."/>
            <person name="Francisco L."/>
            <person name="Jackson L."/>
            <person name="Javaid M."/>
            <person name="Korchina V."/>
            <person name="Kovar C."/>
            <person name="Mata R."/>
            <person name="Mathew T."/>
            <person name="Ngo R."/>
            <person name="Nguyen L."/>
            <person name="Nguyen N."/>
            <person name="Okwuonu G."/>
            <person name="Ongeri F."/>
            <person name="Pham C."/>
            <person name="Simmons D."/>
            <person name="Wilczek-Boney K."/>
            <person name="Hale W."/>
            <person name="Jakkamsetti A."/>
            <person name="Pham P."/>
            <person name="Ruth R."/>
            <person name="San Lucas F."/>
            <person name="Warren J."/>
            <person name="Zhang J."/>
            <person name="Zhao Z."/>
            <person name="Zhou C."/>
            <person name="Zhu D."/>
            <person name="Lee S."/>
            <person name="Bess C."/>
            <person name="Blankenburg K."/>
            <person name="Forbes L."/>
            <person name="Fu Q."/>
            <person name="Gubbala S."/>
            <person name="Hirani K."/>
            <person name="Jayaseelan J.C."/>
            <person name="Lara F."/>
            <person name="Munidasa M."/>
            <person name="Palculict T."/>
            <person name="Patil S."/>
            <person name="Pu L.-L."/>
            <person name="Saada N."/>
            <person name="Tang L."/>
            <person name="Weissenberger G."/>
            <person name="Zhu Y."/>
            <person name="Hemphill L."/>
            <person name="Shang Y."/>
            <person name="Youmans B."/>
            <person name="Ayvaz T."/>
            <person name="Ross M."/>
            <person name="Santibanez J."/>
            <person name="Aqrawi P."/>
            <person name="Gross S."/>
            <person name="Joshi V."/>
            <person name="Fowler G."/>
            <person name="Nazareth L."/>
            <person name="Reid J."/>
            <person name="Worley K."/>
            <person name="Petrosino J."/>
            <person name="Highlander S."/>
            <person name="Gibbs R."/>
        </authorList>
    </citation>
    <scope>NUCLEOTIDE SEQUENCE [LARGE SCALE GENOMIC DNA]</scope>
    <source>
        <strain evidence="1 2">DSM 19965</strain>
    </source>
</reference>
<keyword evidence="2" id="KW-1185">Reference proteome</keyword>
<dbReference type="EMBL" id="AFBB01000020">
    <property type="protein sequence ID" value="EGF12868.1"/>
    <property type="molecule type" value="Genomic_DNA"/>
</dbReference>
<evidence type="ECO:0000313" key="2">
    <source>
        <dbReference type="Proteomes" id="UP000003503"/>
    </source>
</evidence>
<sequence length="63" mass="7546">MVWDISDVWKRRMGIVANFSKMADYKLCRQYKMVTGTQMVLEVKKNKLNNSSKWFIFGEKIRP</sequence>
<dbReference type="AlphaFoldDB" id="F2BXT0"/>
<gene>
    <name evidence="1" type="ORF">HMPREF9083_0998</name>
</gene>
<name>F2BXT0_9FIRM</name>
<proteinExistence type="predicted"/>
<comment type="caution">
    <text evidence="1">The sequence shown here is derived from an EMBL/GenBank/DDBJ whole genome shotgun (WGS) entry which is preliminary data.</text>
</comment>
<accession>F2BXT0</accession>
<protein>
    <submittedName>
        <fullName evidence="1">Uncharacterized protein</fullName>
    </submittedName>
</protein>
<dbReference type="HOGENOM" id="CLU_3080273_0_0_9"/>
<evidence type="ECO:0000313" key="1">
    <source>
        <dbReference type="EMBL" id="EGF12868.1"/>
    </source>
</evidence>
<organism evidence="1 2">
    <name type="scientific">Dialister micraerophilus DSM 19965</name>
    <dbReference type="NCBI Taxonomy" id="888062"/>
    <lineage>
        <taxon>Bacteria</taxon>
        <taxon>Bacillati</taxon>
        <taxon>Bacillota</taxon>
        <taxon>Negativicutes</taxon>
        <taxon>Veillonellales</taxon>
        <taxon>Veillonellaceae</taxon>
        <taxon>Dialister</taxon>
    </lineage>
</organism>
<dbReference type="Proteomes" id="UP000003503">
    <property type="component" value="Unassembled WGS sequence"/>
</dbReference>